<dbReference type="PANTHER" id="PTHR43176:SF3">
    <property type="entry name" value="3-HYDROXYISOBUTYRYL-COA HYDROLASE, MITOCHONDRIAL"/>
    <property type="match status" value="1"/>
</dbReference>
<comment type="caution">
    <text evidence="6">The sequence shown here is derived from an EMBL/GenBank/DDBJ whole genome shotgun (WGS) entry which is preliminary data.</text>
</comment>
<dbReference type="InterPro" id="IPR029045">
    <property type="entry name" value="ClpP/crotonase-like_dom_sf"/>
</dbReference>
<dbReference type="InterPro" id="IPR045004">
    <property type="entry name" value="ECH_dom"/>
</dbReference>
<feature type="domain" description="Enoyl-CoA hydratase/isomerase" evidence="5">
    <location>
        <begin position="31"/>
        <end position="379"/>
    </location>
</feature>
<dbReference type="PANTHER" id="PTHR43176">
    <property type="entry name" value="3-HYDROXYISOBUTYRYL-COA HYDROLASE-RELATED"/>
    <property type="match status" value="1"/>
</dbReference>
<dbReference type="GO" id="GO:0005829">
    <property type="term" value="C:cytosol"/>
    <property type="evidence" value="ECO:0007669"/>
    <property type="project" value="TreeGrafter"/>
</dbReference>
<dbReference type="GO" id="GO:0003860">
    <property type="term" value="F:3-hydroxyisobutyryl-CoA hydrolase activity"/>
    <property type="evidence" value="ECO:0007669"/>
    <property type="project" value="UniProtKB-EC"/>
</dbReference>
<dbReference type="EC" id="3.1.2.4" evidence="2"/>
<keyword evidence="6" id="KW-0413">Isomerase</keyword>
<dbReference type="NCBIfam" id="NF004127">
    <property type="entry name" value="PRK05617.1"/>
    <property type="match status" value="1"/>
</dbReference>
<feature type="region of interest" description="Disordered" evidence="4">
    <location>
        <begin position="386"/>
        <end position="409"/>
    </location>
</feature>
<dbReference type="GO" id="GO:0016853">
    <property type="term" value="F:isomerase activity"/>
    <property type="evidence" value="ECO:0007669"/>
    <property type="project" value="UniProtKB-KW"/>
</dbReference>
<evidence type="ECO:0000313" key="7">
    <source>
        <dbReference type="Proteomes" id="UP000275910"/>
    </source>
</evidence>
<comment type="catalytic activity">
    <reaction evidence="1">
        <text>3-hydroxy-2-methylpropanoyl-CoA + H2O = 3-hydroxy-2-methylpropanoate + CoA + H(+)</text>
        <dbReference type="Rhea" id="RHEA:20888"/>
        <dbReference type="ChEBI" id="CHEBI:11805"/>
        <dbReference type="ChEBI" id="CHEBI:15377"/>
        <dbReference type="ChEBI" id="CHEBI:15378"/>
        <dbReference type="ChEBI" id="CHEBI:57287"/>
        <dbReference type="ChEBI" id="CHEBI:57340"/>
        <dbReference type="EC" id="3.1.2.4"/>
    </reaction>
</comment>
<dbReference type="GO" id="GO:0006574">
    <property type="term" value="P:L-valine catabolic process"/>
    <property type="evidence" value="ECO:0007669"/>
    <property type="project" value="TreeGrafter"/>
</dbReference>
<dbReference type="Proteomes" id="UP000275910">
    <property type="component" value="Unassembled WGS sequence"/>
</dbReference>
<evidence type="ECO:0000256" key="4">
    <source>
        <dbReference type="SAM" id="MobiDB-lite"/>
    </source>
</evidence>
<dbReference type="SUPFAM" id="SSF52096">
    <property type="entry name" value="ClpP/crotonase"/>
    <property type="match status" value="1"/>
</dbReference>
<sequence>MNAHLKDANAHDAAQAAPVLFEERQGAHGRIGIATLDAPATLNGLSLEMARLLDAQLQRWAQDPALAVVWLQGAGEKAFCAGGDLHGLYRGMREQRARGRWDGDDFADPRGNVHAEAFFETEYRLDYRIHTYPKPLLCWGHGIVMGGGIGLMAGASHRVVSERSKLAFPEIAVGLYPDVGGSWLLARVPERAGLFLALTGAPLNAGDAIRARLADHHLPEARRADALQAATDAPWSFDAARDRATLTVLLQGLAEPAPAGPLQQHAATVADLCAADSLEATAARIEALDCDDPWLQTARKTFAAGAPGSARLGYELQRRAASLSLADTFRLEYWTSLHCAAHGDFAEGIRALLIDKDRNPRWNPATLAQATASWAESFFRAPDAAQPHPLADLGGDVGGDLGAATEPRA</sequence>
<dbReference type="RefSeq" id="WP_123645505.1">
    <property type="nucleotide sequence ID" value="NZ_RCTY01000001.1"/>
</dbReference>
<dbReference type="CDD" id="cd06558">
    <property type="entry name" value="crotonase-like"/>
    <property type="match status" value="1"/>
</dbReference>
<keyword evidence="3" id="KW-0378">Hydrolase</keyword>
<evidence type="ECO:0000256" key="2">
    <source>
        <dbReference type="ARBA" id="ARBA00011915"/>
    </source>
</evidence>
<proteinExistence type="predicted"/>
<accession>A0A3N2RQ20</accession>
<dbReference type="InterPro" id="IPR032259">
    <property type="entry name" value="HIBYL-CoA-H"/>
</dbReference>
<evidence type="ECO:0000259" key="5">
    <source>
        <dbReference type="Pfam" id="PF16113"/>
    </source>
</evidence>
<organism evidence="6 7">
    <name type="scientific">Lysobacter enzymogenes</name>
    <dbReference type="NCBI Taxonomy" id="69"/>
    <lineage>
        <taxon>Bacteria</taxon>
        <taxon>Pseudomonadati</taxon>
        <taxon>Pseudomonadota</taxon>
        <taxon>Gammaproteobacteria</taxon>
        <taxon>Lysobacterales</taxon>
        <taxon>Lysobacteraceae</taxon>
        <taxon>Lysobacter</taxon>
    </lineage>
</organism>
<name>A0A3N2RQ20_LYSEN</name>
<dbReference type="EMBL" id="RCTY01000001">
    <property type="protein sequence ID" value="ROU09476.1"/>
    <property type="molecule type" value="Genomic_DNA"/>
</dbReference>
<evidence type="ECO:0000256" key="1">
    <source>
        <dbReference type="ARBA" id="ARBA00001709"/>
    </source>
</evidence>
<evidence type="ECO:0000256" key="3">
    <source>
        <dbReference type="ARBA" id="ARBA00022801"/>
    </source>
</evidence>
<dbReference type="Pfam" id="PF16113">
    <property type="entry name" value="ECH_2"/>
    <property type="match status" value="1"/>
</dbReference>
<dbReference type="Gene3D" id="3.90.226.10">
    <property type="entry name" value="2-enoyl-CoA Hydratase, Chain A, domain 1"/>
    <property type="match status" value="1"/>
</dbReference>
<dbReference type="AlphaFoldDB" id="A0A3N2RQ20"/>
<gene>
    <name evidence="6" type="ORF">D9T17_00150</name>
</gene>
<protein>
    <recommendedName>
        <fullName evidence="2">3-hydroxyisobutyryl-CoA hydrolase</fullName>
        <ecNumber evidence="2">3.1.2.4</ecNumber>
    </recommendedName>
</protein>
<reference evidence="6 7" key="1">
    <citation type="submission" date="2018-10" db="EMBL/GenBank/DDBJ databases">
        <title>The genome of Lysobacter enzymogenes OH11.</title>
        <authorList>
            <person name="Liu F."/>
            <person name="Zhao Y."/>
            <person name="Qian G."/>
            <person name="Chen Y."/>
            <person name="Xu H."/>
        </authorList>
    </citation>
    <scope>NUCLEOTIDE SEQUENCE [LARGE SCALE GENOMIC DNA]</scope>
    <source>
        <strain evidence="6 7">OH11</strain>
    </source>
</reference>
<evidence type="ECO:0000313" key="6">
    <source>
        <dbReference type="EMBL" id="ROU09476.1"/>
    </source>
</evidence>